<dbReference type="InterPro" id="IPR015892">
    <property type="entry name" value="Carbonic_anhydrase_CS"/>
</dbReference>
<dbReference type="Gene3D" id="3.40.1050.10">
    <property type="entry name" value="Carbonic anhydrase"/>
    <property type="match status" value="1"/>
</dbReference>
<dbReference type="Proteomes" id="UP000271227">
    <property type="component" value="Unassembled WGS sequence"/>
</dbReference>
<feature type="binding site" evidence="7">
    <location>
        <position position="101"/>
    </location>
    <ligand>
        <name>Zn(2+)</name>
        <dbReference type="ChEBI" id="CHEBI:29105"/>
    </ligand>
</feature>
<feature type="binding site" evidence="7">
    <location>
        <position position="98"/>
    </location>
    <ligand>
        <name>Zn(2+)</name>
        <dbReference type="ChEBI" id="CHEBI:29105"/>
    </ligand>
</feature>
<dbReference type="PANTHER" id="PTHR11002">
    <property type="entry name" value="CARBONIC ANHYDRASE"/>
    <property type="match status" value="1"/>
</dbReference>
<comment type="cofactor">
    <cofactor evidence="7">
        <name>Zn(2+)</name>
        <dbReference type="ChEBI" id="CHEBI:29105"/>
    </cofactor>
    <text evidence="7">Binds 1 zinc ion per subunit.</text>
</comment>
<dbReference type="GO" id="GO:0008270">
    <property type="term" value="F:zinc ion binding"/>
    <property type="evidence" value="ECO:0007669"/>
    <property type="project" value="UniProtKB-UniRule"/>
</dbReference>
<dbReference type="SUPFAM" id="SSF53056">
    <property type="entry name" value="beta-carbonic anhydrase, cab"/>
    <property type="match status" value="1"/>
</dbReference>
<evidence type="ECO:0000256" key="8">
    <source>
        <dbReference type="RuleBase" id="RU003956"/>
    </source>
</evidence>
<dbReference type="PROSITE" id="PS00704">
    <property type="entry name" value="PROK_CO2_ANHYDRASE_1"/>
    <property type="match status" value="1"/>
</dbReference>
<dbReference type="PANTHER" id="PTHR11002:SF76">
    <property type="entry name" value="CARBONIC ANHYDRASE"/>
    <property type="match status" value="1"/>
</dbReference>
<comment type="caution">
    <text evidence="10">The sequence shown here is derived from an EMBL/GenBank/DDBJ whole genome shotgun (WGS) entry which is preliminary data.</text>
</comment>
<feature type="binding site" evidence="7">
    <location>
        <position position="39"/>
    </location>
    <ligand>
        <name>Zn(2+)</name>
        <dbReference type="ChEBI" id="CHEBI:29105"/>
    </ligand>
</feature>
<keyword evidence="5 8" id="KW-0456">Lyase</keyword>
<reference evidence="10 11" key="1">
    <citation type="submission" date="2018-10" db="EMBL/GenBank/DDBJ databases">
        <title>Genomic Encyclopedia of Archaeal and Bacterial Type Strains, Phase II (KMG-II): from individual species to whole genera.</title>
        <authorList>
            <person name="Goeker M."/>
        </authorList>
    </citation>
    <scope>NUCLEOTIDE SEQUENCE [LARGE SCALE GENOMIC DNA]</scope>
    <source>
        <strain evidence="10 11">DSM 25217</strain>
    </source>
</reference>
<dbReference type="InterPro" id="IPR001765">
    <property type="entry name" value="Carbonic_anhydrase"/>
</dbReference>
<dbReference type="EC" id="4.2.1.1" evidence="2 8"/>
<feature type="region of interest" description="Disordered" evidence="9">
    <location>
        <begin position="217"/>
        <end position="246"/>
    </location>
</feature>
<comment type="catalytic activity">
    <reaction evidence="6 8">
        <text>hydrogencarbonate + H(+) = CO2 + H2O</text>
        <dbReference type="Rhea" id="RHEA:10748"/>
        <dbReference type="ChEBI" id="CHEBI:15377"/>
        <dbReference type="ChEBI" id="CHEBI:15378"/>
        <dbReference type="ChEBI" id="CHEBI:16526"/>
        <dbReference type="ChEBI" id="CHEBI:17544"/>
        <dbReference type="EC" id="4.2.1.1"/>
    </reaction>
</comment>
<dbReference type="CDD" id="cd00884">
    <property type="entry name" value="beta_CA_cladeB"/>
    <property type="match status" value="1"/>
</dbReference>
<dbReference type="RefSeq" id="WP_121938368.1">
    <property type="nucleotide sequence ID" value="NZ_REFR01000010.1"/>
</dbReference>
<feature type="binding site" evidence="7">
    <location>
        <position position="41"/>
    </location>
    <ligand>
        <name>Zn(2+)</name>
        <dbReference type="ChEBI" id="CHEBI:29105"/>
    </ligand>
</feature>
<dbReference type="InterPro" id="IPR036874">
    <property type="entry name" value="Carbonic_anhydrase_sf"/>
</dbReference>
<dbReference type="OrthoDB" id="9797527at2"/>
<evidence type="ECO:0000256" key="9">
    <source>
        <dbReference type="SAM" id="MobiDB-lite"/>
    </source>
</evidence>
<comment type="similarity">
    <text evidence="1 8">Belongs to the beta-class carbonic anhydrase family.</text>
</comment>
<dbReference type="PROSITE" id="PS00705">
    <property type="entry name" value="PROK_CO2_ANHYDRASE_2"/>
    <property type="match status" value="1"/>
</dbReference>
<keyword evidence="4 7" id="KW-0862">Zinc</keyword>
<evidence type="ECO:0000256" key="3">
    <source>
        <dbReference type="ARBA" id="ARBA00022723"/>
    </source>
</evidence>
<protein>
    <recommendedName>
        <fullName evidence="2 8">Carbonic anhydrase</fullName>
        <ecNumber evidence="2 8">4.2.1.1</ecNumber>
    </recommendedName>
    <alternativeName>
        <fullName evidence="8">Carbonate dehydratase</fullName>
    </alternativeName>
</protein>
<dbReference type="EMBL" id="REFR01000010">
    <property type="protein sequence ID" value="RMB08534.1"/>
    <property type="molecule type" value="Genomic_DNA"/>
</dbReference>
<evidence type="ECO:0000313" key="11">
    <source>
        <dbReference type="Proteomes" id="UP000271227"/>
    </source>
</evidence>
<comment type="function">
    <text evidence="8">Reversible hydration of carbon dioxide.</text>
</comment>
<evidence type="ECO:0000256" key="4">
    <source>
        <dbReference type="ARBA" id="ARBA00022833"/>
    </source>
</evidence>
<accession>A0A3M0CG20</accession>
<dbReference type="FunCoup" id="A0A3M0CG20">
    <property type="interactions" value="320"/>
</dbReference>
<dbReference type="InterPro" id="IPR045066">
    <property type="entry name" value="Beta_CA_cladeB"/>
</dbReference>
<dbReference type="GO" id="GO:0004089">
    <property type="term" value="F:carbonate dehydratase activity"/>
    <property type="evidence" value="ECO:0007669"/>
    <property type="project" value="UniProtKB-UniRule"/>
</dbReference>
<gene>
    <name evidence="10" type="ORF">BXY39_1169</name>
</gene>
<sequence>MRKLLKGVKRFQEEVFPEREGLFQELACGQSPRILFITCADSRIDPNLITQAEPGELFICRNAGNIVPPHMDTTGGMTASIEYAVAALGVRHIVICGHSDCGAMKAALQPESLVDFPHVKDWLGHTSSAVRVLKEKYPGKSNSQLLDPLIQENVLQQMMHIRTHPYVAAKLATNKIKLHGWVYDIKTGSVFAHNPANGIFEDVRVDLPDEIASRLAHDHSHDHSHDGGHDTVDPAMPQGSHTFAAE</sequence>
<keyword evidence="3 7" id="KW-0479">Metal-binding</keyword>
<dbReference type="SMART" id="SM00947">
    <property type="entry name" value="Pro_CA"/>
    <property type="match status" value="1"/>
</dbReference>
<evidence type="ECO:0000256" key="1">
    <source>
        <dbReference type="ARBA" id="ARBA00006217"/>
    </source>
</evidence>
<dbReference type="Pfam" id="PF00484">
    <property type="entry name" value="Pro_CA"/>
    <property type="match status" value="1"/>
</dbReference>
<evidence type="ECO:0000256" key="7">
    <source>
        <dbReference type="PIRSR" id="PIRSR601765-1"/>
    </source>
</evidence>
<organism evidence="10 11">
    <name type="scientific">Eilatimonas milleporae</name>
    <dbReference type="NCBI Taxonomy" id="911205"/>
    <lineage>
        <taxon>Bacteria</taxon>
        <taxon>Pseudomonadati</taxon>
        <taxon>Pseudomonadota</taxon>
        <taxon>Alphaproteobacteria</taxon>
        <taxon>Kordiimonadales</taxon>
        <taxon>Kordiimonadaceae</taxon>
        <taxon>Eilatimonas</taxon>
    </lineage>
</organism>
<name>A0A3M0CG20_9PROT</name>
<dbReference type="InParanoid" id="A0A3M0CG20"/>
<evidence type="ECO:0000313" key="10">
    <source>
        <dbReference type="EMBL" id="RMB08534.1"/>
    </source>
</evidence>
<keyword evidence="11" id="KW-1185">Reference proteome</keyword>
<evidence type="ECO:0000256" key="2">
    <source>
        <dbReference type="ARBA" id="ARBA00012925"/>
    </source>
</evidence>
<feature type="compositionally biased region" description="Basic and acidic residues" evidence="9">
    <location>
        <begin position="217"/>
        <end position="232"/>
    </location>
</feature>
<proteinExistence type="inferred from homology"/>
<dbReference type="GO" id="GO:0015976">
    <property type="term" value="P:carbon utilization"/>
    <property type="evidence" value="ECO:0007669"/>
    <property type="project" value="InterPro"/>
</dbReference>
<evidence type="ECO:0000256" key="6">
    <source>
        <dbReference type="ARBA" id="ARBA00048348"/>
    </source>
</evidence>
<dbReference type="AlphaFoldDB" id="A0A3M0CG20"/>
<evidence type="ECO:0000256" key="5">
    <source>
        <dbReference type="ARBA" id="ARBA00023239"/>
    </source>
</evidence>